<keyword evidence="3" id="KW-0808">Transferase</keyword>
<keyword evidence="1 3" id="KW-0315">Glutamine amidotransferase</keyword>
<dbReference type="PaxDb" id="522772-Dacet_1173"/>
<dbReference type="HOGENOM" id="CLU_014340_1_2_0"/>
<dbReference type="Pfam" id="PF00117">
    <property type="entry name" value="GATase"/>
    <property type="match status" value="1"/>
</dbReference>
<dbReference type="EMBL" id="CP001968">
    <property type="protein sequence ID" value="ADD67945.1"/>
    <property type="molecule type" value="Genomic_DNA"/>
</dbReference>
<gene>
    <name evidence="3" type="ordered locus">Dacet_1173</name>
</gene>
<accession>D4H7E6</accession>
<evidence type="ECO:0000259" key="2">
    <source>
        <dbReference type="Pfam" id="PF00117"/>
    </source>
</evidence>
<dbReference type="InterPro" id="IPR017926">
    <property type="entry name" value="GATASE"/>
</dbReference>
<dbReference type="PANTHER" id="PTHR43418:SF4">
    <property type="entry name" value="MULTIFUNCTIONAL TRYPTOPHAN BIOSYNTHESIS PROTEIN"/>
    <property type="match status" value="1"/>
</dbReference>
<dbReference type="PRINTS" id="PR00099">
    <property type="entry name" value="CPSGATASE"/>
</dbReference>
<dbReference type="AlphaFoldDB" id="D4H7E6"/>
<dbReference type="NCBIfam" id="TIGR00566">
    <property type="entry name" value="trpG_papA"/>
    <property type="match status" value="1"/>
</dbReference>
<dbReference type="InParanoid" id="D4H7E6"/>
<evidence type="ECO:0000313" key="3">
    <source>
        <dbReference type="EMBL" id="ADD67945.1"/>
    </source>
</evidence>
<dbReference type="PANTHER" id="PTHR43418">
    <property type="entry name" value="MULTIFUNCTIONAL TRYPTOPHAN BIOSYNTHESIS PROTEIN-RELATED"/>
    <property type="match status" value="1"/>
</dbReference>
<dbReference type="Proteomes" id="UP000002012">
    <property type="component" value="Chromosome"/>
</dbReference>
<evidence type="ECO:0000256" key="1">
    <source>
        <dbReference type="ARBA" id="ARBA00022962"/>
    </source>
</evidence>
<dbReference type="eggNOG" id="COG0512">
    <property type="taxonomic scope" value="Bacteria"/>
</dbReference>
<dbReference type="OrthoDB" id="9786812at2"/>
<dbReference type="PROSITE" id="PS51273">
    <property type="entry name" value="GATASE_TYPE_1"/>
    <property type="match status" value="1"/>
</dbReference>
<dbReference type="InterPro" id="IPR006221">
    <property type="entry name" value="TrpG/PapA_dom"/>
</dbReference>
<protein>
    <submittedName>
        <fullName evidence="3">Glutamine amidotransferase of anthranilate synthase</fullName>
    </submittedName>
</protein>
<keyword evidence="4" id="KW-1185">Reference proteome</keyword>
<dbReference type="RefSeq" id="WP_013010467.1">
    <property type="nucleotide sequence ID" value="NC_013943.1"/>
</dbReference>
<dbReference type="Gene3D" id="3.40.50.880">
    <property type="match status" value="1"/>
</dbReference>
<dbReference type="PRINTS" id="PR00096">
    <property type="entry name" value="GATASE"/>
</dbReference>
<dbReference type="MEROPS" id="C26.955"/>
<name>D4H7E6_DENA2</name>
<dbReference type="GO" id="GO:0000162">
    <property type="term" value="P:L-tryptophan biosynthetic process"/>
    <property type="evidence" value="ECO:0007669"/>
    <property type="project" value="TreeGrafter"/>
</dbReference>
<organism evidence="3 4">
    <name type="scientific">Denitrovibrio acetiphilus (strain DSM 12809 / NBRC 114555 / N2460)</name>
    <dbReference type="NCBI Taxonomy" id="522772"/>
    <lineage>
        <taxon>Bacteria</taxon>
        <taxon>Pseudomonadati</taxon>
        <taxon>Deferribacterota</taxon>
        <taxon>Deferribacteres</taxon>
        <taxon>Deferribacterales</taxon>
        <taxon>Geovibrionaceae</taxon>
        <taxon>Denitrovibrio</taxon>
    </lineage>
</organism>
<dbReference type="GO" id="GO:0016740">
    <property type="term" value="F:transferase activity"/>
    <property type="evidence" value="ECO:0007669"/>
    <property type="project" value="UniProtKB-KW"/>
</dbReference>
<evidence type="ECO:0000313" key="4">
    <source>
        <dbReference type="Proteomes" id="UP000002012"/>
    </source>
</evidence>
<dbReference type="GO" id="GO:0004049">
    <property type="term" value="F:anthranilate synthase activity"/>
    <property type="evidence" value="ECO:0007669"/>
    <property type="project" value="TreeGrafter"/>
</dbReference>
<dbReference type="SUPFAM" id="SSF52317">
    <property type="entry name" value="Class I glutamine amidotransferase-like"/>
    <property type="match status" value="1"/>
</dbReference>
<dbReference type="STRING" id="522772.Dacet_1173"/>
<dbReference type="GO" id="GO:0005829">
    <property type="term" value="C:cytosol"/>
    <property type="evidence" value="ECO:0007669"/>
    <property type="project" value="TreeGrafter"/>
</dbReference>
<reference evidence="3 4" key="1">
    <citation type="journal article" date="2010" name="Stand. Genomic Sci.">
        <title>Complete genome sequence of Denitrovibrio acetiphilus type strain (N2460).</title>
        <authorList>
            <person name="Kiss H."/>
            <person name="Lang E."/>
            <person name="Lapidus A."/>
            <person name="Copeland A."/>
            <person name="Nolan M."/>
            <person name="Glavina Del Rio T."/>
            <person name="Chen F."/>
            <person name="Lucas S."/>
            <person name="Tice H."/>
            <person name="Cheng J.F."/>
            <person name="Han C."/>
            <person name="Goodwin L."/>
            <person name="Pitluck S."/>
            <person name="Liolios K."/>
            <person name="Pati A."/>
            <person name="Ivanova N."/>
            <person name="Mavromatis K."/>
            <person name="Chen A."/>
            <person name="Palaniappan K."/>
            <person name="Land M."/>
            <person name="Hauser L."/>
            <person name="Chang Y.J."/>
            <person name="Jeffries C.D."/>
            <person name="Detter J.C."/>
            <person name="Brettin T."/>
            <person name="Spring S."/>
            <person name="Rohde M."/>
            <person name="Goker M."/>
            <person name="Woyke T."/>
            <person name="Bristow J."/>
            <person name="Eisen J.A."/>
            <person name="Markowitz V."/>
            <person name="Hugenholtz P."/>
            <person name="Kyrpides N.C."/>
            <person name="Klenk H.P."/>
        </authorList>
    </citation>
    <scope>NUCLEOTIDE SEQUENCE [LARGE SCALE GENOMIC DNA]</scope>
    <source>
        <strain evidence="4">DSM 12809 / NBRC 114555 / N2460</strain>
    </source>
</reference>
<feature type="domain" description="Glutamine amidotransferase" evidence="2">
    <location>
        <begin position="3"/>
        <end position="179"/>
    </location>
</feature>
<dbReference type="InterPro" id="IPR050472">
    <property type="entry name" value="Anth_synth/Amidotransfase"/>
</dbReference>
<dbReference type="KEGG" id="dap:Dacet_1173"/>
<dbReference type="FunFam" id="3.40.50.880:FF:000003">
    <property type="entry name" value="Anthranilate synthase component II"/>
    <property type="match status" value="1"/>
</dbReference>
<dbReference type="PRINTS" id="PR00097">
    <property type="entry name" value="ANTSNTHASEII"/>
</dbReference>
<sequence>MFLMVDNYDSFTYNLVALFRLNGAKVDVIRNTEYKDANEYQGIILSPGPSNPANSGSTLEYLDKYAGRTPIFGVCLGMQSIGHYLGYEVRRAKSVMHGKVDNIKLTGDSKILSGVKDDFATVRYHSLAVAAPEEMIIAKASADGECMAIEDDSKLLYGVQFHPESILSEHGDSIVKNFMNICGVEA</sequence>
<dbReference type="FunCoup" id="D4H7E6">
    <property type="interactions" value="253"/>
</dbReference>
<dbReference type="InterPro" id="IPR029062">
    <property type="entry name" value="Class_I_gatase-like"/>
</dbReference>
<proteinExistence type="predicted"/>
<dbReference type="CDD" id="cd01743">
    <property type="entry name" value="GATase1_Anthranilate_Synthase"/>
    <property type="match status" value="1"/>
</dbReference>